<keyword evidence="3" id="KW-1185">Reference proteome</keyword>
<feature type="transmembrane region" description="Helical" evidence="1">
    <location>
        <begin position="71"/>
        <end position="91"/>
    </location>
</feature>
<keyword evidence="1" id="KW-1133">Transmembrane helix</keyword>
<evidence type="ECO:0000256" key="1">
    <source>
        <dbReference type="SAM" id="Phobius"/>
    </source>
</evidence>
<dbReference type="RefSeq" id="XP_060280791.1">
    <property type="nucleotide sequence ID" value="XM_060422507.1"/>
</dbReference>
<evidence type="ECO:0000313" key="2">
    <source>
        <dbReference type="EMBL" id="KAK1764578.1"/>
    </source>
</evidence>
<dbReference type="GeneID" id="85305694"/>
<keyword evidence="1" id="KW-0472">Membrane</keyword>
<evidence type="ECO:0000313" key="3">
    <source>
        <dbReference type="Proteomes" id="UP001244011"/>
    </source>
</evidence>
<dbReference type="InterPro" id="IPR024316">
    <property type="entry name" value="APQ12"/>
</dbReference>
<feature type="transmembrane region" description="Helical" evidence="1">
    <location>
        <begin position="97"/>
        <end position="119"/>
    </location>
</feature>
<comment type="caution">
    <text evidence="2">The sequence shown here is derived from an EMBL/GenBank/DDBJ whole genome shotgun (WGS) entry which is preliminary data.</text>
</comment>
<keyword evidence="1" id="KW-0812">Transmembrane</keyword>
<name>A0AAJ0FIP0_9PEZI</name>
<dbReference type="Pfam" id="PF12716">
    <property type="entry name" value="Apq12"/>
    <property type="match status" value="1"/>
</dbReference>
<protein>
    <submittedName>
        <fullName evidence="2">Uncharacterized protein</fullName>
    </submittedName>
</protein>
<dbReference type="Proteomes" id="UP001244011">
    <property type="component" value="Unassembled WGS sequence"/>
</dbReference>
<proteinExistence type="predicted"/>
<sequence length="175" mass="19553">MDQWMLESLQDYLPETLLQLVHDHVLRPDARLQTLKQQTTALARRAADAMWPVLGPALDRLTRALHDSPDLVVLGFFVLVLVLVVQLLSWLSRAMLFWTRLALRVLFWSAVAAVAAVVWQRGIGRTVGDVVDVGGKLVGYAVVVKDIWVREYHKYDAQAKGRGPPGSKFGSGRGR</sequence>
<gene>
    <name evidence="2" type="ORF">QBC33DRAFT_189435</name>
</gene>
<organism evidence="2 3">
    <name type="scientific">Phialemonium atrogriseum</name>
    <dbReference type="NCBI Taxonomy" id="1093897"/>
    <lineage>
        <taxon>Eukaryota</taxon>
        <taxon>Fungi</taxon>
        <taxon>Dikarya</taxon>
        <taxon>Ascomycota</taxon>
        <taxon>Pezizomycotina</taxon>
        <taxon>Sordariomycetes</taxon>
        <taxon>Sordariomycetidae</taxon>
        <taxon>Cephalothecales</taxon>
        <taxon>Cephalothecaceae</taxon>
        <taxon>Phialemonium</taxon>
    </lineage>
</organism>
<dbReference type="EMBL" id="MU839019">
    <property type="protein sequence ID" value="KAK1764578.1"/>
    <property type="molecule type" value="Genomic_DNA"/>
</dbReference>
<dbReference type="AlphaFoldDB" id="A0AAJ0FIP0"/>
<accession>A0AAJ0FIP0</accession>
<reference evidence="2" key="1">
    <citation type="submission" date="2023-06" db="EMBL/GenBank/DDBJ databases">
        <title>Genome-scale phylogeny and comparative genomics of the fungal order Sordariales.</title>
        <authorList>
            <consortium name="Lawrence Berkeley National Laboratory"/>
            <person name="Hensen N."/>
            <person name="Bonometti L."/>
            <person name="Westerberg I."/>
            <person name="Brannstrom I.O."/>
            <person name="Guillou S."/>
            <person name="Cros-Aarteil S."/>
            <person name="Calhoun S."/>
            <person name="Haridas S."/>
            <person name="Kuo A."/>
            <person name="Mondo S."/>
            <person name="Pangilinan J."/>
            <person name="Riley R."/>
            <person name="Labutti K."/>
            <person name="Andreopoulos B."/>
            <person name="Lipzen A."/>
            <person name="Chen C."/>
            <person name="Yanf M."/>
            <person name="Daum C."/>
            <person name="Ng V."/>
            <person name="Clum A."/>
            <person name="Steindorff A."/>
            <person name="Ohm R."/>
            <person name="Martin F."/>
            <person name="Silar P."/>
            <person name="Natvig D."/>
            <person name="Lalanne C."/>
            <person name="Gautier V."/>
            <person name="Ament-Velasquez S.L."/>
            <person name="Kruys A."/>
            <person name="Hutchinson M.I."/>
            <person name="Powell A.J."/>
            <person name="Barry K."/>
            <person name="Miller A.N."/>
            <person name="Grigoriev I.V."/>
            <person name="Debuchy R."/>
            <person name="Gladieux P."/>
            <person name="Thoren M.H."/>
            <person name="Johannesson H."/>
        </authorList>
    </citation>
    <scope>NUCLEOTIDE SEQUENCE</scope>
    <source>
        <strain evidence="2">8032-3</strain>
    </source>
</reference>